<reference evidence="4" key="1">
    <citation type="submission" date="2012-12" db="EMBL/GenBank/DDBJ databases">
        <authorList>
            <person name="Hellsten U."/>
            <person name="Grimwood J."/>
            <person name="Chapman J.A."/>
            <person name="Shapiro H."/>
            <person name="Aerts A."/>
            <person name="Otillar R.P."/>
            <person name="Terry A.Y."/>
            <person name="Boore J.L."/>
            <person name="Simakov O."/>
            <person name="Marletaz F."/>
            <person name="Cho S.-J."/>
            <person name="Edsinger-Gonzales E."/>
            <person name="Havlak P."/>
            <person name="Kuo D.-H."/>
            <person name="Larsson T."/>
            <person name="Lv J."/>
            <person name="Arendt D."/>
            <person name="Savage R."/>
            <person name="Osoegawa K."/>
            <person name="de Jong P."/>
            <person name="Lindberg D.R."/>
            <person name="Seaver E.C."/>
            <person name="Weisblat D.A."/>
            <person name="Putnam N.H."/>
            <person name="Grigoriev I.V."/>
            <person name="Rokhsar D.S."/>
        </authorList>
    </citation>
    <scope>NUCLEOTIDE SEQUENCE</scope>
</reference>
<dbReference type="EnsemblMetazoa" id="HelroT166896">
    <property type="protein sequence ID" value="HelroP166896"/>
    <property type="gene ID" value="HelroG166896"/>
</dbReference>
<dbReference type="EMBL" id="AMQM01002591">
    <property type="status" value="NOT_ANNOTATED_CDS"/>
    <property type="molecule type" value="Genomic_DNA"/>
</dbReference>
<sequence length="279" mass="32074">MAYPYINKKINLSTSASLKPLGVTLDPSLTFKAHTFALIKTCNYIIWLIYPIRPFFMGLEIRMIWVLFRHHHVISVPRAPQNVRIFNITSSCMTLTWDIPITDEDGKTDEATQYYIEMKEDRQPNFCPIARVNGKVNFFALEFLYQDKKYMFRVRGKNSAGYGEAAEIDHFVQLNKTLGQRDGIAVKIAWCCFISTTWAAIQQSLVPVQSPGKEANNYNGSVVARDNKDRIAASGTRSYNEKFVTESQRGKMKMKFTVGIRNVRSLWQGWNIYDAEKRA</sequence>
<dbReference type="InterPro" id="IPR013783">
    <property type="entry name" value="Ig-like_fold"/>
</dbReference>
<dbReference type="Pfam" id="PF00041">
    <property type="entry name" value="fn3"/>
    <property type="match status" value="1"/>
</dbReference>
<dbReference type="CTD" id="20201703"/>
<gene>
    <name evidence="3" type="primary">20201703</name>
    <name evidence="2" type="ORF">HELRODRAFT_166896</name>
</gene>
<name>T1EYQ3_HELRO</name>
<dbReference type="AlphaFoldDB" id="T1EYQ3"/>
<protein>
    <recommendedName>
        <fullName evidence="1">Fibronectin type-III domain-containing protein</fullName>
    </recommendedName>
</protein>
<evidence type="ECO:0000313" key="4">
    <source>
        <dbReference type="Proteomes" id="UP000015101"/>
    </source>
</evidence>
<feature type="domain" description="Fibronectin type-III" evidence="1">
    <location>
        <begin position="79"/>
        <end position="177"/>
    </location>
</feature>
<dbReference type="STRING" id="6412.T1EYQ3"/>
<dbReference type="InParanoid" id="T1EYQ3"/>
<dbReference type="SMART" id="SM00060">
    <property type="entry name" value="FN3"/>
    <property type="match status" value="1"/>
</dbReference>
<dbReference type="EMBL" id="KB095812">
    <property type="protein sequence ID" value="ESO11836.1"/>
    <property type="molecule type" value="Genomic_DNA"/>
</dbReference>
<dbReference type="SUPFAM" id="SSF49265">
    <property type="entry name" value="Fibronectin type III"/>
    <property type="match status" value="1"/>
</dbReference>
<reference evidence="3" key="3">
    <citation type="submission" date="2015-06" db="UniProtKB">
        <authorList>
            <consortium name="EnsemblMetazoa"/>
        </authorList>
    </citation>
    <scope>IDENTIFICATION</scope>
</reference>
<dbReference type="Gene3D" id="2.60.40.10">
    <property type="entry name" value="Immunoglobulins"/>
    <property type="match status" value="1"/>
</dbReference>
<dbReference type="Proteomes" id="UP000015101">
    <property type="component" value="Unassembled WGS sequence"/>
</dbReference>
<reference evidence="2 4" key="2">
    <citation type="journal article" date="2013" name="Nature">
        <title>Insights into bilaterian evolution from three spiralian genomes.</title>
        <authorList>
            <person name="Simakov O."/>
            <person name="Marletaz F."/>
            <person name="Cho S.J."/>
            <person name="Edsinger-Gonzales E."/>
            <person name="Havlak P."/>
            <person name="Hellsten U."/>
            <person name="Kuo D.H."/>
            <person name="Larsson T."/>
            <person name="Lv J."/>
            <person name="Arendt D."/>
            <person name="Savage R."/>
            <person name="Osoegawa K."/>
            <person name="de Jong P."/>
            <person name="Grimwood J."/>
            <person name="Chapman J.A."/>
            <person name="Shapiro H."/>
            <person name="Aerts A."/>
            <person name="Otillar R.P."/>
            <person name="Terry A.Y."/>
            <person name="Boore J.L."/>
            <person name="Grigoriev I.V."/>
            <person name="Lindberg D.R."/>
            <person name="Seaver E.C."/>
            <person name="Weisblat D.A."/>
            <person name="Putnam N.H."/>
            <person name="Rokhsar D.S."/>
        </authorList>
    </citation>
    <scope>NUCLEOTIDE SEQUENCE</scope>
</reference>
<dbReference type="GeneID" id="20201703"/>
<dbReference type="InterPro" id="IPR036116">
    <property type="entry name" value="FN3_sf"/>
</dbReference>
<evidence type="ECO:0000313" key="2">
    <source>
        <dbReference type="EMBL" id="ESO11836.1"/>
    </source>
</evidence>
<accession>T1EYQ3</accession>
<evidence type="ECO:0000259" key="1">
    <source>
        <dbReference type="PROSITE" id="PS50853"/>
    </source>
</evidence>
<dbReference type="PROSITE" id="PS50853">
    <property type="entry name" value="FN3"/>
    <property type="match status" value="1"/>
</dbReference>
<dbReference type="KEGG" id="hro:HELRODRAFT_166896"/>
<keyword evidence="4" id="KW-1185">Reference proteome</keyword>
<dbReference type="HOGENOM" id="CLU_998452_0_0_1"/>
<evidence type="ECO:0000313" key="3">
    <source>
        <dbReference type="EnsemblMetazoa" id="HelroP166896"/>
    </source>
</evidence>
<dbReference type="RefSeq" id="XP_009010324.1">
    <property type="nucleotide sequence ID" value="XM_009012076.1"/>
</dbReference>
<dbReference type="InterPro" id="IPR003961">
    <property type="entry name" value="FN3_dom"/>
</dbReference>
<proteinExistence type="predicted"/>
<organism evidence="3 4">
    <name type="scientific">Helobdella robusta</name>
    <name type="common">Californian leech</name>
    <dbReference type="NCBI Taxonomy" id="6412"/>
    <lineage>
        <taxon>Eukaryota</taxon>
        <taxon>Metazoa</taxon>
        <taxon>Spiralia</taxon>
        <taxon>Lophotrochozoa</taxon>
        <taxon>Annelida</taxon>
        <taxon>Clitellata</taxon>
        <taxon>Hirudinea</taxon>
        <taxon>Rhynchobdellida</taxon>
        <taxon>Glossiphoniidae</taxon>
        <taxon>Helobdella</taxon>
    </lineage>
</organism>
<dbReference type="OrthoDB" id="504170at2759"/>
<dbReference type="CDD" id="cd00063">
    <property type="entry name" value="FN3"/>
    <property type="match status" value="1"/>
</dbReference>